<keyword evidence="1" id="KW-0808">Transferase</keyword>
<organism evidence="8 9">
    <name type="scientific">Austropuccinia psidii MF-1</name>
    <dbReference type="NCBI Taxonomy" id="1389203"/>
    <lineage>
        <taxon>Eukaryota</taxon>
        <taxon>Fungi</taxon>
        <taxon>Dikarya</taxon>
        <taxon>Basidiomycota</taxon>
        <taxon>Pucciniomycotina</taxon>
        <taxon>Pucciniomycetes</taxon>
        <taxon>Pucciniales</taxon>
        <taxon>Sphaerophragmiaceae</taxon>
        <taxon>Austropuccinia</taxon>
    </lineage>
</organism>
<evidence type="ECO:0000313" key="8">
    <source>
        <dbReference type="EMBL" id="MBW0553035.1"/>
    </source>
</evidence>
<keyword evidence="4" id="KW-0255">Endonuclease</keyword>
<dbReference type="OrthoDB" id="2507171at2759"/>
<comment type="caution">
    <text evidence="8">The sequence shown here is derived from an EMBL/GenBank/DDBJ whole genome shotgun (WGS) entry which is preliminary data.</text>
</comment>
<evidence type="ECO:0000256" key="4">
    <source>
        <dbReference type="ARBA" id="ARBA00022759"/>
    </source>
</evidence>
<dbReference type="Gene3D" id="3.10.20.370">
    <property type="match status" value="1"/>
</dbReference>
<evidence type="ECO:0000256" key="2">
    <source>
        <dbReference type="ARBA" id="ARBA00022695"/>
    </source>
</evidence>
<evidence type="ECO:0000256" key="6">
    <source>
        <dbReference type="ARBA" id="ARBA00022918"/>
    </source>
</evidence>
<gene>
    <name evidence="8" type="ORF">O181_092750</name>
</gene>
<dbReference type="InterPro" id="IPR041373">
    <property type="entry name" value="RT_RNaseH"/>
</dbReference>
<protein>
    <recommendedName>
        <fullName evidence="7">Reverse transcriptase RNase H-like domain-containing protein</fullName>
    </recommendedName>
</protein>
<keyword evidence="2" id="KW-0548">Nucleotidyltransferase</keyword>
<dbReference type="EMBL" id="AVOT02059363">
    <property type="protein sequence ID" value="MBW0553035.1"/>
    <property type="molecule type" value="Genomic_DNA"/>
</dbReference>
<sequence>MTEERVKAYEELKNSLTNAPFLLIQDWKLPFKLYIDGCGEGLGSVLHQTQIINDKPVEGPICFISRKMKPTEERYVASQMECLCLVWALEKLDYYLYGTVFDVITDCNAVKSLLNRKTPNRCMLRWQIAIKEYRGNMTIFHKSGNIHKNSDGLSRWALANTPENPAWVPQEEHHIEGICVTDINTEFFNQVKESYKMDKNCHILCQPIMKYCKDPSLSSKLYVSDRVYVEAVSSLFRTRTLTVTCKKLFKIIVF</sequence>
<reference evidence="8" key="1">
    <citation type="submission" date="2021-03" db="EMBL/GenBank/DDBJ databases">
        <title>Draft genome sequence of rust myrtle Austropuccinia psidii MF-1, a brazilian biotype.</title>
        <authorList>
            <person name="Quecine M.C."/>
            <person name="Pachon D.M.R."/>
            <person name="Bonatelli M.L."/>
            <person name="Correr F.H."/>
            <person name="Franceschini L.M."/>
            <person name="Leite T.F."/>
            <person name="Margarido G.R.A."/>
            <person name="Almeida C.A."/>
            <person name="Ferrarezi J.A."/>
            <person name="Labate C.A."/>
        </authorList>
    </citation>
    <scope>NUCLEOTIDE SEQUENCE</scope>
    <source>
        <strain evidence="8">MF-1</strain>
    </source>
</reference>
<dbReference type="InterPro" id="IPR043502">
    <property type="entry name" value="DNA/RNA_pol_sf"/>
</dbReference>
<feature type="domain" description="Reverse transcriptase RNase H-like" evidence="7">
    <location>
        <begin position="26"/>
        <end position="133"/>
    </location>
</feature>
<dbReference type="GO" id="GO:0003964">
    <property type="term" value="F:RNA-directed DNA polymerase activity"/>
    <property type="evidence" value="ECO:0007669"/>
    <property type="project" value="UniProtKB-KW"/>
</dbReference>
<keyword evidence="3" id="KW-0540">Nuclease</keyword>
<dbReference type="PANTHER" id="PTHR37984:SF5">
    <property type="entry name" value="PROTEIN NYNRIN-LIKE"/>
    <property type="match status" value="1"/>
</dbReference>
<evidence type="ECO:0000256" key="5">
    <source>
        <dbReference type="ARBA" id="ARBA00022801"/>
    </source>
</evidence>
<accession>A0A9Q3IZ62</accession>
<dbReference type="GO" id="GO:0004519">
    <property type="term" value="F:endonuclease activity"/>
    <property type="evidence" value="ECO:0007669"/>
    <property type="project" value="UniProtKB-KW"/>
</dbReference>
<dbReference type="InterPro" id="IPR050951">
    <property type="entry name" value="Retrovirus_Pol_polyprotein"/>
</dbReference>
<dbReference type="Proteomes" id="UP000765509">
    <property type="component" value="Unassembled WGS sequence"/>
</dbReference>
<keyword evidence="9" id="KW-1185">Reference proteome</keyword>
<dbReference type="CDD" id="cd09274">
    <property type="entry name" value="RNase_HI_RT_Ty3"/>
    <property type="match status" value="1"/>
</dbReference>
<evidence type="ECO:0000259" key="7">
    <source>
        <dbReference type="Pfam" id="PF17917"/>
    </source>
</evidence>
<evidence type="ECO:0000313" key="9">
    <source>
        <dbReference type="Proteomes" id="UP000765509"/>
    </source>
</evidence>
<dbReference type="SUPFAM" id="SSF56672">
    <property type="entry name" value="DNA/RNA polymerases"/>
    <property type="match status" value="1"/>
</dbReference>
<evidence type="ECO:0000256" key="1">
    <source>
        <dbReference type="ARBA" id="ARBA00022679"/>
    </source>
</evidence>
<keyword evidence="5" id="KW-0378">Hydrolase</keyword>
<name>A0A9Q3IZ62_9BASI</name>
<evidence type="ECO:0000256" key="3">
    <source>
        <dbReference type="ARBA" id="ARBA00022722"/>
    </source>
</evidence>
<dbReference type="PANTHER" id="PTHR37984">
    <property type="entry name" value="PROTEIN CBG26694"/>
    <property type="match status" value="1"/>
</dbReference>
<dbReference type="GO" id="GO:0016787">
    <property type="term" value="F:hydrolase activity"/>
    <property type="evidence" value="ECO:0007669"/>
    <property type="project" value="UniProtKB-KW"/>
</dbReference>
<dbReference type="Pfam" id="PF17917">
    <property type="entry name" value="RT_RNaseH"/>
    <property type="match status" value="1"/>
</dbReference>
<keyword evidence="6" id="KW-0695">RNA-directed DNA polymerase</keyword>
<proteinExistence type="predicted"/>
<dbReference type="AlphaFoldDB" id="A0A9Q3IZ62"/>